<dbReference type="EMBL" id="MDEN01000069">
    <property type="protein sequence ID" value="OCX10992.1"/>
    <property type="molecule type" value="Genomic_DNA"/>
</dbReference>
<protein>
    <recommendedName>
        <fullName evidence="4">DUF4234 domain-containing protein</fullName>
    </recommendedName>
</protein>
<evidence type="ECO:0008006" key="4">
    <source>
        <dbReference type="Google" id="ProtNLM"/>
    </source>
</evidence>
<evidence type="ECO:0000313" key="2">
    <source>
        <dbReference type="EMBL" id="OCX10992.1"/>
    </source>
</evidence>
<feature type="transmembrane region" description="Helical" evidence="1">
    <location>
        <begin position="178"/>
        <end position="198"/>
    </location>
</feature>
<reference evidence="2 3" key="1">
    <citation type="submission" date="2016-08" db="EMBL/GenBank/DDBJ databases">
        <title>Whole genome sequence of Pseudomonas graminis strain UASWS1507, a potential biological control agent for agriculture.</title>
        <authorList>
            <person name="Crovadore J."/>
            <person name="Calmin G."/>
            <person name="Chablais R."/>
            <person name="Cochard B."/>
            <person name="Lefort F."/>
        </authorList>
    </citation>
    <scope>NUCLEOTIDE SEQUENCE [LARGE SCALE GENOMIC DNA]</scope>
    <source>
        <strain evidence="2 3">UASWS1507</strain>
    </source>
</reference>
<name>A0A1C2D8A6_9PSED</name>
<keyword evidence="1" id="KW-0812">Transmembrane</keyword>
<feature type="transmembrane region" description="Helical" evidence="1">
    <location>
        <begin position="23"/>
        <end position="47"/>
    </location>
</feature>
<proteinExistence type="predicted"/>
<dbReference type="Proteomes" id="UP000095143">
    <property type="component" value="Unassembled WGS sequence"/>
</dbReference>
<accession>A0A1C2D8A6</accession>
<sequence length="210" mass="23133">MSEQFNAPPVADLTALPTSGPPFYTVSLVKLTVMMFITCGLYGLYWYYKNWSRYKAYSAKPIWPVPRAIFGLIYMPFMFGKVDALLKEKGQRGMPYWGTLAAGMILLALAPSLVVFVHNIATGSKGVASAGLGLIPLGISVISTFAQFLIMLRVQSFINQLNRDAEGNCKCGSTFGEGVWAMLGLMCWVVVIIIVVMIEAIRMYFSSRGL</sequence>
<dbReference type="AlphaFoldDB" id="A0A1C2D8A6"/>
<dbReference type="RefSeq" id="WP_065991849.1">
    <property type="nucleotide sequence ID" value="NZ_MDEN01000069.1"/>
</dbReference>
<feature type="transmembrane region" description="Helical" evidence="1">
    <location>
        <begin position="98"/>
        <end position="121"/>
    </location>
</feature>
<feature type="transmembrane region" description="Helical" evidence="1">
    <location>
        <begin position="68"/>
        <end position="86"/>
    </location>
</feature>
<evidence type="ECO:0000256" key="1">
    <source>
        <dbReference type="SAM" id="Phobius"/>
    </source>
</evidence>
<keyword evidence="1" id="KW-1133">Transmembrane helix</keyword>
<gene>
    <name evidence="2" type="ORF">BBI10_22510</name>
</gene>
<organism evidence="2 3">
    <name type="scientific">Pseudomonas graminis</name>
    <dbReference type="NCBI Taxonomy" id="158627"/>
    <lineage>
        <taxon>Bacteria</taxon>
        <taxon>Pseudomonadati</taxon>
        <taxon>Pseudomonadota</taxon>
        <taxon>Gammaproteobacteria</taxon>
        <taxon>Pseudomonadales</taxon>
        <taxon>Pseudomonadaceae</taxon>
        <taxon>Pseudomonas</taxon>
    </lineage>
</organism>
<comment type="caution">
    <text evidence="2">The sequence shown here is derived from an EMBL/GenBank/DDBJ whole genome shotgun (WGS) entry which is preliminary data.</text>
</comment>
<feature type="transmembrane region" description="Helical" evidence="1">
    <location>
        <begin position="133"/>
        <end position="158"/>
    </location>
</feature>
<evidence type="ECO:0000313" key="3">
    <source>
        <dbReference type="Proteomes" id="UP000095143"/>
    </source>
</evidence>
<keyword evidence="1" id="KW-0472">Membrane</keyword>
<dbReference type="OrthoDB" id="8750132at2"/>